<reference evidence="1 2" key="1">
    <citation type="submission" date="2019-03" db="EMBL/GenBank/DDBJ databases">
        <title>Genomic Encyclopedia of Type Strains, Phase III (KMG-III): the genomes of soil and plant-associated and newly described type strains.</title>
        <authorList>
            <person name="Whitman W."/>
        </authorList>
    </citation>
    <scope>NUCLEOTIDE SEQUENCE [LARGE SCALE GENOMIC DNA]</scope>
    <source>
        <strain evidence="1 2">CECT 7972</strain>
    </source>
</reference>
<dbReference type="EMBL" id="SNZK01000010">
    <property type="protein sequence ID" value="TDR51961.1"/>
    <property type="molecule type" value="Genomic_DNA"/>
</dbReference>
<keyword evidence="2" id="KW-1185">Reference proteome</keyword>
<dbReference type="RefSeq" id="WP_036070862.1">
    <property type="nucleotide sequence ID" value="NZ_JAASUO010000008.1"/>
</dbReference>
<name>A0A4R6ZI25_9LIST</name>
<sequence length="117" mass="13704">MEKLFDETHESEARYYRTIWYGYFEGDLDQALQETIIATVQNDLAQKQENPPTATHWVFYSGETNRDAVDASVRASFMVRYRDGEFVSNYNMSDFNFVIAFDSIMAFKENLEKKLNA</sequence>
<organism evidence="1 2">
    <name type="scientific">Listeria rocourtiae</name>
    <dbReference type="NCBI Taxonomy" id="647910"/>
    <lineage>
        <taxon>Bacteria</taxon>
        <taxon>Bacillati</taxon>
        <taxon>Bacillota</taxon>
        <taxon>Bacilli</taxon>
        <taxon>Bacillales</taxon>
        <taxon>Listeriaceae</taxon>
        <taxon>Listeria</taxon>
    </lineage>
</organism>
<proteinExistence type="predicted"/>
<accession>A0A4R6ZI25</accession>
<protein>
    <submittedName>
        <fullName evidence="1">Uncharacterized protein</fullName>
    </submittedName>
</protein>
<dbReference type="AlphaFoldDB" id="A0A4R6ZI25"/>
<evidence type="ECO:0000313" key="1">
    <source>
        <dbReference type="EMBL" id="TDR51961.1"/>
    </source>
</evidence>
<comment type="caution">
    <text evidence="1">The sequence shown here is derived from an EMBL/GenBank/DDBJ whole genome shotgun (WGS) entry which is preliminary data.</text>
</comment>
<evidence type="ECO:0000313" key="2">
    <source>
        <dbReference type="Proteomes" id="UP000295558"/>
    </source>
</evidence>
<dbReference type="OrthoDB" id="2365655at2"/>
<dbReference type="STRING" id="1265846.PROCOU_07983"/>
<dbReference type="Proteomes" id="UP000295558">
    <property type="component" value="Unassembled WGS sequence"/>
</dbReference>
<gene>
    <name evidence="1" type="ORF">DFP96_11037</name>
</gene>